<keyword evidence="2" id="KW-1185">Reference proteome</keyword>
<sequence>MAWVAVGAAAVGAVGGAYSASQNKKAAQAAATTQQKLDPRNEAIIYGNGATGQHGLLTQYQQLGQAPQNKGLMDFGQGNLNYLSTAPGDMLGIRDKANGLLQGTPAPQIGGAAWATGNMVDAPKQNNIDLSGAYKDFIYGNRGENKFLTSALQGGILCKTHRASL</sequence>
<proteinExistence type="predicted"/>
<dbReference type="RefSeq" id="WP_169468430.1">
    <property type="nucleotide sequence ID" value="NZ_JABBGG010000011.1"/>
</dbReference>
<name>A0A848HT90_9BURK</name>
<reference evidence="1 2" key="1">
    <citation type="submission" date="2020-04" db="EMBL/GenBank/DDBJ databases">
        <title>Massilia sp. RP-1-19 isolated from soil.</title>
        <authorList>
            <person name="Dahal R.H."/>
        </authorList>
    </citation>
    <scope>NUCLEOTIDE SEQUENCE [LARGE SCALE GENOMIC DNA]</scope>
    <source>
        <strain evidence="1 2">RP-1-19</strain>
    </source>
</reference>
<accession>A0A848HT90</accession>
<evidence type="ECO:0000313" key="1">
    <source>
        <dbReference type="EMBL" id="NML62941.1"/>
    </source>
</evidence>
<evidence type="ECO:0000313" key="2">
    <source>
        <dbReference type="Proteomes" id="UP000583752"/>
    </source>
</evidence>
<dbReference type="EMBL" id="JABBGG010000011">
    <property type="protein sequence ID" value="NML62941.1"/>
    <property type="molecule type" value="Genomic_DNA"/>
</dbReference>
<dbReference type="Proteomes" id="UP000583752">
    <property type="component" value="Unassembled WGS sequence"/>
</dbReference>
<organism evidence="1 2">
    <name type="scientific">Massilia polaris</name>
    <dbReference type="NCBI Taxonomy" id="2728846"/>
    <lineage>
        <taxon>Bacteria</taxon>
        <taxon>Pseudomonadati</taxon>
        <taxon>Pseudomonadota</taxon>
        <taxon>Betaproteobacteria</taxon>
        <taxon>Burkholderiales</taxon>
        <taxon>Oxalobacteraceae</taxon>
        <taxon>Telluria group</taxon>
        <taxon>Massilia</taxon>
    </lineage>
</organism>
<gene>
    <name evidence="1" type="ORF">HHL21_18025</name>
</gene>
<dbReference type="AlphaFoldDB" id="A0A848HT90"/>
<protein>
    <submittedName>
        <fullName evidence="1">Uncharacterized protein</fullName>
    </submittedName>
</protein>
<comment type="caution">
    <text evidence="1">The sequence shown here is derived from an EMBL/GenBank/DDBJ whole genome shotgun (WGS) entry which is preliminary data.</text>
</comment>